<dbReference type="InterPro" id="IPR007016">
    <property type="entry name" value="O-antigen_ligase-rel_domated"/>
</dbReference>
<feature type="transmembrane region" description="Helical" evidence="5">
    <location>
        <begin position="67"/>
        <end position="88"/>
    </location>
</feature>
<dbReference type="Proteomes" id="UP000609849">
    <property type="component" value="Unassembled WGS sequence"/>
</dbReference>
<dbReference type="InterPro" id="IPR051533">
    <property type="entry name" value="WaaL-like"/>
</dbReference>
<dbReference type="RefSeq" id="WP_153923677.1">
    <property type="nucleotide sequence ID" value="NZ_JACRWE010000002.1"/>
</dbReference>
<evidence type="ECO:0000313" key="7">
    <source>
        <dbReference type="EMBL" id="MBC5995809.1"/>
    </source>
</evidence>
<keyword evidence="8" id="KW-1185">Reference proteome</keyword>
<feature type="transmembrane region" description="Helical" evidence="5">
    <location>
        <begin position="203"/>
        <end position="233"/>
    </location>
</feature>
<feature type="transmembrane region" description="Helical" evidence="5">
    <location>
        <begin position="132"/>
        <end position="153"/>
    </location>
</feature>
<dbReference type="GO" id="GO:0016874">
    <property type="term" value="F:ligase activity"/>
    <property type="evidence" value="ECO:0007669"/>
    <property type="project" value="UniProtKB-KW"/>
</dbReference>
<protein>
    <submittedName>
        <fullName evidence="7">O-antigen ligase family protein</fullName>
    </submittedName>
</protein>
<sequence>MQKTLKNMSTLMIITLPIMVGLQSGSKFNIALSDLILPMILVQIIMNPSAKRNGIKKFEGTYDNLPTLYIIGIVFILLINLLKTNIIYETSQTIRGITNTFKIAINIFYFICFNYLFMTYGNEFKEIFIKSWNKITIIVSITSIAGVVLYLIGIRTNWSMDFRATGTFNDPNLLAIYLLISLSISIIYNIYTKNKIIGINIILSIVALLLTASRAAIITVVVATTITIFISFINHDFKAIKKISINIIYCLVLVLLIILSVNIMTGFNILELSMDRLGDMSETIRSDSRISKWIGAIIIWMNYPILGAGIGMYIDTSIDLGLSTMKILTHNTYLSFLAELGIIGFVAFMWFPFKIYVDLIRVYNLNRKENVCLLFSMNCIFVTLFTLNLENFRVMWVFYIFIFNNIFKQLEKYRSDTKYIKS</sequence>
<feature type="transmembrane region" description="Helical" evidence="5">
    <location>
        <begin position="333"/>
        <end position="351"/>
    </location>
</feature>
<keyword evidence="4 5" id="KW-0472">Membrane</keyword>
<evidence type="ECO:0000256" key="3">
    <source>
        <dbReference type="ARBA" id="ARBA00022989"/>
    </source>
</evidence>
<feature type="transmembrane region" description="Helical" evidence="5">
    <location>
        <begin position="371"/>
        <end position="387"/>
    </location>
</feature>
<name>A0ABR7JLK5_9FIRM</name>
<organism evidence="7 8">
    <name type="scientific">Romboutsia faecis</name>
    <dbReference type="NCBI Taxonomy" id="2764597"/>
    <lineage>
        <taxon>Bacteria</taxon>
        <taxon>Bacillati</taxon>
        <taxon>Bacillota</taxon>
        <taxon>Clostridia</taxon>
        <taxon>Peptostreptococcales</taxon>
        <taxon>Peptostreptococcaceae</taxon>
        <taxon>Romboutsia</taxon>
    </lineage>
</organism>
<feature type="transmembrane region" description="Helical" evidence="5">
    <location>
        <begin position="290"/>
        <end position="313"/>
    </location>
</feature>
<evidence type="ECO:0000256" key="4">
    <source>
        <dbReference type="ARBA" id="ARBA00023136"/>
    </source>
</evidence>
<accession>A0ABR7JLK5</accession>
<reference evidence="7 8" key="1">
    <citation type="submission" date="2020-08" db="EMBL/GenBank/DDBJ databases">
        <authorList>
            <person name="Liu C."/>
            <person name="Sun Q."/>
        </authorList>
    </citation>
    <scope>NUCLEOTIDE SEQUENCE [LARGE SCALE GENOMIC DNA]</scope>
    <source>
        <strain evidence="7 8">NSJ-18</strain>
    </source>
</reference>
<evidence type="ECO:0000256" key="2">
    <source>
        <dbReference type="ARBA" id="ARBA00022692"/>
    </source>
</evidence>
<evidence type="ECO:0000313" key="8">
    <source>
        <dbReference type="Proteomes" id="UP000609849"/>
    </source>
</evidence>
<feature type="transmembrane region" description="Helical" evidence="5">
    <location>
        <begin position="100"/>
        <end position="120"/>
    </location>
</feature>
<feature type="transmembrane region" description="Helical" evidence="5">
    <location>
        <begin position="30"/>
        <end position="46"/>
    </location>
</feature>
<dbReference type="Pfam" id="PF04932">
    <property type="entry name" value="Wzy_C"/>
    <property type="match status" value="1"/>
</dbReference>
<gene>
    <name evidence="7" type="ORF">H8923_03485</name>
</gene>
<keyword evidence="3 5" id="KW-1133">Transmembrane helix</keyword>
<evidence type="ECO:0000256" key="1">
    <source>
        <dbReference type="ARBA" id="ARBA00004141"/>
    </source>
</evidence>
<proteinExistence type="predicted"/>
<dbReference type="EMBL" id="JACRWE010000002">
    <property type="protein sequence ID" value="MBC5995809.1"/>
    <property type="molecule type" value="Genomic_DNA"/>
</dbReference>
<feature type="transmembrane region" description="Helical" evidence="5">
    <location>
        <begin position="173"/>
        <end position="191"/>
    </location>
</feature>
<keyword evidence="2 5" id="KW-0812">Transmembrane</keyword>
<dbReference type="PANTHER" id="PTHR37422:SF13">
    <property type="entry name" value="LIPOPOLYSACCHARIDE BIOSYNTHESIS PROTEIN PA4999-RELATED"/>
    <property type="match status" value="1"/>
</dbReference>
<feature type="transmembrane region" description="Helical" evidence="5">
    <location>
        <begin position="393"/>
        <end position="410"/>
    </location>
</feature>
<dbReference type="PANTHER" id="PTHR37422">
    <property type="entry name" value="TEICHURONIC ACID BIOSYNTHESIS PROTEIN TUAE"/>
    <property type="match status" value="1"/>
</dbReference>
<comment type="caution">
    <text evidence="7">The sequence shown here is derived from an EMBL/GenBank/DDBJ whole genome shotgun (WGS) entry which is preliminary data.</text>
</comment>
<feature type="domain" description="O-antigen ligase-related" evidence="6">
    <location>
        <begin position="201"/>
        <end position="349"/>
    </location>
</feature>
<feature type="transmembrane region" description="Helical" evidence="5">
    <location>
        <begin position="245"/>
        <end position="270"/>
    </location>
</feature>
<evidence type="ECO:0000259" key="6">
    <source>
        <dbReference type="Pfam" id="PF04932"/>
    </source>
</evidence>
<comment type="subcellular location">
    <subcellularLocation>
        <location evidence="1">Membrane</location>
        <topology evidence="1">Multi-pass membrane protein</topology>
    </subcellularLocation>
</comment>
<evidence type="ECO:0000256" key="5">
    <source>
        <dbReference type="SAM" id="Phobius"/>
    </source>
</evidence>
<keyword evidence="7" id="KW-0436">Ligase</keyword>